<dbReference type="Proteomes" id="UP000638648">
    <property type="component" value="Unassembled WGS sequence"/>
</dbReference>
<reference evidence="2" key="1">
    <citation type="submission" date="2020-10" db="EMBL/GenBank/DDBJ databases">
        <title>Sequencing the genomes of 1000 actinobacteria strains.</title>
        <authorList>
            <person name="Klenk H.-P."/>
        </authorList>
    </citation>
    <scope>NUCLEOTIDE SEQUENCE</scope>
    <source>
        <strain evidence="2">DSM 45354</strain>
    </source>
</reference>
<feature type="signal peptide" evidence="1">
    <location>
        <begin position="1"/>
        <end position="26"/>
    </location>
</feature>
<proteinExistence type="predicted"/>
<evidence type="ECO:0000313" key="3">
    <source>
        <dbReference type="Proteomes" id="UP000638648"/>
    </source>
</evidence>
<protein>
    <recommendedName>
        <fullName evidence="4">Ribosomally synthesized peptide with SipW-like signal peptide</fullName>
    </recommendedName>
</protein>
<evidence type="ECO:0000256" key="1">
    <source>
        <dbReference type="SAM" id="SignalP"/>
    </source>
</evidence>
<dbReference type="RefSeq" id="WP_192748777.1">
    <property type="nucleotide sequence ID" value="NZ_BAABJL010000173.1"/>
</dbReference>
<keyword evidence="3" id="KW-1185">Reference proteome</keyword>
<feature type="chain" id="PRO_5037633660" description="Ribosomally synthesized peptide with SipW-like signal peptide" evidence="1">
    <location>
        <begin position="27"/>
        <end position="146"/>
    </location>
</feature>
<evidence type="ECO:0008006" key="4">
    <source>
        <dbReference type="Google" id="ProtNLM"/>
    </source>
</evidence>
<keyword evidence="1" id="KW-0732">Signal</keyword>
<organism evidence="2 3">
    <name type="scientific">Actinopolymorpha pittospori</name>
    <dbReference type="NCBI Taxonomy" id="648752"/>
    <lineage>
        <taxon>Bacteria</taxon>
        <taxon>Bacillati</taxon>
        <taxon>Actinomycetota</taxon>
        <taxon>Actinomycetes</taxon>
        <taxon>Propionibacteriales</taxon>
        <taxon>Actinopolymorphaceae</taxon>
        <taxon>Actinopolymorpha</taxon>
    </lineage>
</organism>
<name>A0A927MPU5_9ACTN</name>
<accession>A0A927MPU5</accession>
<dbReference type="AlphaFoldDB" id="A0A927MPU5"/>
<evidence type="ECO:0000313" key="2">
    <source>
        <dbReference type="EMBL" id="MBE1604166.1"/>
    </source>
</evidence>
<dbReference type="EMBL" id="JADBEM010000001">
    <property type="protein sequence ID" value="MBE1604166.1"/>
    <property type="molecule type" value="Genomic_DNA"/>
</dbReference>
<gene>
    <name evidence="2" type="ORF">HEB94_001014</name>
</gene>
<comment type="caution">
    <text evidence="2">The sequence shown here is derived from an EMBL/GenBank/DDBJ whole genome shotgun (WGS) entry which is preliminary data.</text>
</comment>
<sequence>MRNGFKRASVIGIATVALAGAGVASAAWMAESYLNASGQTATLAAATGSATIETDLFPGEKGDLTGSLTNPNRVPVKVVIDGVSGVDSECTSLAGGPGALGVFELSAHETKTVQMLNVVKLADDAPNTCQNVSFTVRLHTQTTAGN</sequence>